<feature type="region of interest" description="Disordered" evidence="14">
    <location>
        <begin position="541"/>
        <end position="574"/>
    </location>
</feature>
<evidence type="ECO:0000256" key="14">
    <source>
        <dbReference type="SAM" id="MobiDB-lite"/>
    </source>
</evidence>
<dbReference type="PROSITE" id="PS50102">
    <property type="entry name" value="RRM"/>
    <property type="match status" value="1"/>
</dbReference>
<feature type="compositionally biased region" description="Low complexity" evidence="14">
    <location>
        <begin position="165"/>
        <end position="214"/>
    </location>
</feature>
<dbReference type="Gene3D" id="3.30.70.330">
    <property type="match status" value="1"/>
</dbReference>
<feature type="domain" description="RanBP2-type" evidence="16">
    <location>
        <begin position="573"/>
        <end position="604"/>
    </location>
</feature>
<dbReference type="SMART" id="SM00360">
    <property type="entry name" value="RRM"/>
    <property type="match status" value="1"/>
</dbReference>
<sequence length="712" mass="75768">MASAPDYSSYNQSSAQQGYAAYAAQPSQNYGQTAQQSYGQQNYGSYAQSAAPENSYTQAAPAAGGYPQQQQQYGSSYGQPASAGYPASQSATHSYSQSTQGYGASGYDSTPTAAAAAAPAASQSYSSQPGYTAQSAYPGYGQQAAPTAPQSYNSNSQPTSYNQNSYSQPVGYGQQQPGYQAQQPSYSQQQGYQQQTQQQQQAPPAYPPQAAGSYGQPPANQYGQQGGPPSYSQSNHYNNYRQDGQGGGSGYSGSEPSRYPGAGDRGPGRDGFDRGGMMHRGRGGMVRGMGGAGDRGGFSKPGGPMGGDDRDMGRPEEQDDSENSTIYITGLTEKANLEEMAEFFKDVGPIRMNRRLGQPAINIYTDKDTGKPKGDATLSYEEPVCAKAAVEHFDGKEFQGRRLKVSMARRKPMMGGMRGGMPMRDGMMGRGASLILEVLGSESNHGSHEKQYPPWKQRLEAKIKAARREVSQITEAERGAMKRPMPKRYSQMPIPEALETAKQRLQALASRLKRYTSDNEARRINQLVTTQPAKVYSQWQGMMGRGGDRGFGPRGGPRGMGRGGPTGGNMQQRAGDWECPNPGCGNQNFAWRMECNQCKAPKPEGLGGGPPFPSGGDRGRGGMGMRGGRGMDRGGPAGVGGPGGPGGFRGGWGGDRGGFRGRGGMDRGGFRGAGRGGPPMDRMGGRGGRGMGPPGGKMDMREHRQDRRDRPY</sequence>
<dbReference type="GO" id="GO:0006355">
    <property type="term" value="P:regulation of DNA-templated transcription"/>
    <property type="evidence" value="ECO:0007669"/>
    <property type="project" value="InterPro"/>
</dbReference>
<keyword evidence="4" id="KW-0597">Phosphoprotein</keyword>
<dbReference type="Gene3D" id="4.10.1060.10">
    <property type="entry name" value="Zinc finger, RanBP2-type"/>
    <property type="match status" value="1"/>
</dbReference>
<keyword evidence="6" id="KW-0677">Repeat</keyword>
<organism evidence="17 18">
    <name type="scientific">Betta splendens</name>
    <name type="common">Siamese fighting fish</name>
    <dbReference type="NCBI Taxonomy" id="158456"/>
    <lineage>
        <taxon>Eukaryota</taxon>
        <taxon>Metazoa</taxon>
        <taxon>Chordata</taxon>
        <taxon>Craniata</taxon>
        <taxon>Vertebrata</taxon>
        <taxon>Euteleostomi</taxon>
        <taxon>Actinopterygii</taxon>
        <taxon>Neopterygii</taxon>
        <taxon>Teleostei</taxon>
        <taxon>Neoteleostei</taxon>
        <taxon>Acanthomorphata</taxon>
        <taxon>Anabantaria</taxon>
        <taxon>Anabantiformes</taxon>
        <taxon>Anabantoidei</taxon>
        <taxon>Osphronemidae</taxon>
        <taxon>Betta</taxon>
    </lineage>
</organism>
<comment type="subcellular location">
    <subcellularLocation>
        <location evidence="1">Nucleus</location>
    </subcellularLocation>
</comment>
<dbReference type="FunFam" id="4.10.1060.10:FF:000002">
    <property type="entry name" value="RNA-binding protein EWS isoform 1"/>
    <property type="match status" value="1"/>
</dbReference>
<feature type="compositionally biased region" description="Gly residues" evidence="14">
    <location>
        <begin position="621"/>
        <end position="662"/>
    </location>
</feature>
<dbReference type="Pfam" id="PF00641">
    <property type="entry name" value="Zn_ribbon_RanBP"/>
    <property type="match status" value="1"/>
</dbReference>
<dbReference type="RefSeq" id="XP_055367654.1">
    <property type="nucleotide sequence ID" value="XM_055511679.1"/>
</dbReference>
<feature type="compositionally biased region" description="Polar residues" evidence="14">
    <location>
        <begin position="122"/>
        <end position="135"/>
    </location>
</feature>
<feature type="compositionally biased region" description="Gly residues" evidence="14">
    <location>
        <begin position="283"/>
        <end position="306"/>
    </location>
</feature>
<dbReference type="Pfam" id="PF00076">
    <property type="entry name" value="RRM_1"/>
    <property type="match status" value="1"/>
</dbReference>
<dbReference type="PROSITE" id="PS01358">
    <property type="entry name" value="ZF_RANBP2_1"/>
    <property type="match status" value="1"/>
</dbReference>
<evidence type="ECO:0000256" key="1">
    <source>
        <dbReference type="ARBA" id="ARBA00004123"/>
    </source>
</evidence>
<dbReference type="InterPro" id="IPR034870">
    <property type="entry name" value="TET_fam"/>
</dbReference>
<evidence type="ECO:0000256" key="10">
    <source>
        <dbReference type="ARBA" id="ARBA00023242"/>
    </source>
</evidence>
<feature type="compositionally biased region" description="Polar residues" evidence="14">
    <location>
        <begin position="230"/>
        <end position="240"/>
    </location>
</feature>
<reference evidence="18" key="1">
    <citation type="submission" date="2025-08" db="UniProtKB">
        <authorList>
            <consortium name="RefSeq"/>
        </authorList>
    </citation>
    <scope>IDENTIFICATION</scope>
</reference>
<dbReference type="SUPFAM" id="SSF54928">
    <property type="entry name" value="RNA-binding domain, RBD"/>
    <property type="match status" value="1"/>
</dbReference>
<feature type="compositionally biased region" description="Polar residues" evidence="14">
    <location>
        <begin position="144"/>
        <end position="164"/>
    </location>
</feature>
<proteinExistence type="inferred from homology"/>
<evidence type="ECO:0000259" key="15">
    <source>
        <dbReference type="PROSITE" id="PS50102"/>
    </source>
</evidence>
<keyword evidence="17" id="KW-1185">Reference proteome</keyword>
<protein>
    <submittedName>
        <fullName evidence="18">EWS RNA-binding protein 1b isoform X1</fullName>
    </submittedName>
</protein>
<feature type="compositionally biased region" description="Polar residues" evidence="14">
    <location>
        <begin position="87"/>
        <end position="102"/>
    </location>
</feature>
<feature type="compositionally biased region" description="Low complexity" evidence="14">
    <location>
        <begin position="110"/>
        <end position="121"/>
    </location>
</feature>
<feature type="region of interest" description="Disordered" evidence="14">
    <location>
        <begin position="602"/>
        <end position="712"/>
    </location>
</feature>
<evidence type="ECO:0000256" key="13">
    <source>
        <dbReference type="SAM" id="Coils"/>
    </source>
</evidence>
<dbReference type="InterPro" id="IPR000504">
    <property type="entry name" value="RRM_dom"/>
</dbReference>
<evidence type="ECO:0000256" key="5">
    <source>
        <dbReference type="ARBA" id="ARBA00022723"/>
    </source>
</evidence>
<keyword evidence="13" id="KW-0175">Coiled coil</keyword>
<name>A0A9W2Y0X5_BETSP</name>
<dbReference type="FunFam" id="3.30.70.330:FF:000127">
    <property type="entry name" value="RNA-binding protein EWS isoform 1"/>
    <property type="match status" value="1"/>
</dbReference>
<feature type="coiled-coil region" evidence="13">
    <location>
        <begin position="456"/>
        <end position="518"/>
    </location>
</feature>
<evidence type="ECO:0000256" key="8">
    <source>
        <dbReference type="ARBA" id="ARBA00022833"/>
    </source>
</evidence>
<dbReference type="InterPro" id="IPR036443">
    <property type="entry name" value="Znf_RanBP2_sf"/>
</dbReference>
<dbReference type="AlphaFoldDB" id="A0A9W2Y0X5"/>
<feature type="compositionally biased region" description="Gly residues" evidence="14">
    <location>
        <begin position="685"/>
        <end position="695"/>
    </location>
</feature>
<evidence type="ECO:0000256" key="12">
    <source>
        <dbReference type="PROSITE-ProRule" id="PRU00322"/>
    </source>
</evidence>
<dbReference type="SMART" id="SM00547">
    <property type="entry name" value="ZnF_RBZ"/>
    <property type="match status" value="1"/>
</dbReference>
<feature type="compositionally biased region" description="Low complexity" evidence="14">
    <location>
        <begin position="252"/>
        <end position="262"/>
    </location>
</feature>
<feature type="region of interest" description="Disordered" evidence="14">
    <location>
        <begin position="1"/>
        <end position="322"/>
    </location>
</feature>
<keyword evidence="5" id="KW-0479">Metal-binding</keyword>
<keyword evidence="7 12" id="KW-0863">Zinc-finger</keyword>
<evidence type="ECO:0000256" key="6">
    <source>
        <dbReference type="ARBA" id="ARBA00022737"/>
    </source>
</evidence>
<comment type="similarity">
    <text evidence="2">Belongs to the RRM TET family.</text>
</comment>
<dbReference type="GO" id="GO:0003723">
    <property type="term" value="F:RNA binding"/>
    <property type="evidence" value="ECO:0007669"/>
    <property type="project" value="UniProtKB-UniRule"/>
</dbReference>
<keyword evidence="9 11" id="KW-0694">RNA-binding</keyword>
<feature type="compositionally biased region" description="Low complexity" evidence="14">
    <location>
        <begin position="58"/>
        <end position="82"/>
    </location>
</feature>
<evidence type="ECO:0000256" key="2">
    <source>
        <dbReference type="ARBA" id="ARBA00008448"/>
    </source>
</evidence>
<feature type="compositionally biased region" description="Low complexity" evidence="14">
    <location>
        <begin position="7"/>
        <end position="49"/>
    </location>
</feature>
<evidence type="ECO:0000256" key="7">
    <source>
        <dbReference type="ARBA" id="ARBA00022771"/>
    </source>
</evidence>
<feature type="domain" description="RRM" evidence="15">
    <location>
        <begin position="324"/>
        <end position="410"/>
    </location>
</feature>
<dbReference type="SUPFAM" id="SSF90209">
    <property type="entry name" value="Ran binding protein zinc finger-like"/>
    <property type="match status" value="1"/>
</dbReference>
<gene>
    <name evidence="18" type="primary">ewsr1b</name>
</gene>
<dbReference type="OrthoDB" id="76445at2759"/>
<keyword evidence="3" id="KW-0488">Methylation</keyword>
<dbReference type="InterPro" id="IPR012677">
    <property type="entry name" value="Nucleotide-bd_a/b_plait_sf"/>
</dbReference>
<dbReference type="GeneID" id="114862183"/>
<dbReference type="PROSITE" id="PS50199">
    <property type="entry name" value="ZF_RANBP2_2"/>
    <property type="match status" value="1"/>
</dbReference>
<dbReference type="Proteomes" id="UP000515150">
    <property type="component" value="Chromosome 9"/>
</dbReference>
<feature type="compositionally biased region" description="Gly residues" evidence="14">
    <location>
        <begin position="543"/>
        <end position="567"/>
    </location>
</feature>
<dbReference type="CTD" id="322880"/>
<feature type="compositionally biased region" description="Basic and acidic residues" evidence="14">
    <location>
        <begin position="307"/>
        <end position="316"/>
    </location>
</feature>
<evidence type="ECO:0000259" key="16">
    <source>
        <dbReference type="PROSITE" id="PS50199"/>
    </source>
</evidence>
<keyword evidence="10" id="KW-0539">Nucleus</keyword>
<dbReference type="PANTHER" id="PTHR23238">
    <property type="entry name" value="RNA BINDING PROTEIN"/>
    <property type="match status" value="1"/>
</dbReference>
<dbReference type="GO" id="GO:0005634">
    <property type="term" value="C:nucleus"/>
    <property type="evidence" value="ECO:0007669"/>
    <property type="project" value="UniProtKB-SubCell"/>
</dbReference>
<accession>A0A9W2Y0X5</accession>
<evidence type="ECO:0000256" key="9">
    <source>
        <dbReference type="ARBA" id="ARBA00022884"/>
    </source>
</evidence>
<dbReference type="InterPro" id="IPR035979">
    <property type="entry name" value="RBD_domain_sf"/>
</dbReference>
<dbReference type="GO" id="GO:0008270">
    <property type="term" value="F:zinc ion binding"/>
    <property type="evidence" value="ECO:0007669"/>
    <property type="project" value="UniProtKB-KW"/>
</dbReference>
<evidence type="ECO:0000256" key="3">
    <source>
        <dbReference type="ARBA" id="ARBA00022481"/>
    </source>
</evidence>
<keyword evidence="8" id="KW-0862">Zinc</keyword>
<dbReference type="InterPro" id="IPR001876">
    <property type="entry name" value="Znf_RanBP2"/>
</dbReference>
<evidence type="ECO:0000313" key="18">
    <source>
        <dbReference type="RefSeq" id="XP_055367654.1"/>
    </source>
</evidence>
<evidence type="ECO:0000313" key="17">
    <source>
        <dbReference type="Proteomes" id="UP000515150"/>
    </source>
</evidence>
<evidence type="ECO:0000256" key="11">
    <source>
        <dbReference type="PROSITE-ProRule" id="PRU00176"/>
    </source>
</evidence>
<feature type="compositionally biased region" description="Basic and acidic residues" evidence="14">
    <location>
        <begin position="698"/>
        <end position="712"/>
    </location>
</feature>
<evidence type="ECO:0000256" key="4">
    <source>
        <dbReference type="ARBA" id="ARBA00022553"/>
    </source>
</evidence>